<dbReference type="PaxDb" id="214684-Q5KGL3"/>
<dbReference type="OrthoDB" id="2574270at2759"/>
<protein>
    <submittedName>
        <fullName evidence="1">Uncharacterized protein</fullName>
    </submittedName>
</protein>
<dbReference type="KEGG" id="cne:CNE03210"/>
<dbReference type="RefSeq" id="XP_024512963.1">
    <property type="nucleotide sequence ID" value="XM_024657241.1"/>
</dbReference>
<reference evidence="1 2" key="1">
    <citation type="journal article" date="2005" name="Science">
        <title>The genome of the basidiomycetous yeast and human pathogen Cryptococcus neoformans.</title>
        <authorList>
            <person name="Loftus B.J."/>
            <person name="Fung E."/>
            <person name="Roncaglia P."/>
            <person name="Rowley D."/>
            <person name="Amedeo P."/>
            <person name="Bruno D."/>
            <person name="Vamathevan J."/>
            <person name="Miranda M."/>
            <person name="Anderson I.J."/>
            <person name="Fraser J.A."/>
            <person name="Allen J.E."/>
            <person name="Bosdet I.E."/>
            <person name="Brent M.R."/>
            <person name="Chiu R."/>
            <person name="Doering T.L."/>
            <person name="Donlin M.J."/>
            <person name="D'Souza C.A."/>
            <person name="Fox D.S."/>
            <person name="Grinberg V."/>
            <person name="Fu J."/>
            <person name="Fukushima M."/>
            <person name="Haas B.J."/>
            <person name="Huang J.C."/>
            <person name="Janbon G."/>
            <person name="Jones S.J."/>
            <person name="Koo H.L."/>
            <person name="Krzywinski M.I."/>
            <person name="Kwon-Chung J.K."/>
            <person name="Lengeler K.B."/>
            <person name="Maiti R."/>
            <person name="Marra M.A."/>
            <person name="Marra R.E."/>
            <person name="Mathewson C.A."/>
            <person name="Mitchell T.G."/>
            <person name="Pertea M."/>
            <person name="Riggs F.R."/>
            <person name="Salzberg S.L."/>
            <person name="Schein J.E."/>
            <person name="Shvartsbeyn A."/>
            <person name="Shin H."/>
            <person name="Shumway M."/>
            <person name="Specht C.A."/>
            <person name="Suh B.B."/>
            <person name="Tenney A."/>
            <person name="Utterback T.R."/>
            <person name="Wickes B.L."/>
            <person name="Wortman J.R."/>
            <person name="Wye N.H."/>
            <person name="Kronstad J.W."/>
            <person name="Lodge J.K."/>
            <person name="Heitman J."/>
            <person name="Davis R.W."/>
            <person name="Fraser C.M."/>
            <person name="Hyman R.W."/>
        </authorList>
    </citation>
    <scope>NUCLEOTIDE SEQUENCE [LARGE SCALE GENOMIC DNA]</scope>
    <source>
        <strain evidence="2">JEC21 / ATCC MYA-565</strain>
    </source>
</reference>
<sequence>MTTFREQDFSNGPAMAQAIGRHLPQAMTDLIEIMNKINWLNSCLRSSRAVARCYQKAFVSVMEDMEELKVQMSALERANNIQGIEEDRMRKRRKTSAWPKNRELEDWVHANVRRIIDMPPSGDKSLYSKDKWPNYDPEEAPNGYVEDPESRKVLWRPNWENLRNAFFGNLVDVAVKACEDDRKSLKLECPSTEETRDRVVAYLKNIAKRKCGKQSKKEADEKRILGRTRTVSVSGSRKTGSHSLSANAARRLMTLCRR</sequence>
<proteinExistence type="predicted"/>
<dbReference type="HOGENOM" id="CLU_1120143_0_0_1"/>
<evidence type="ECO:0000313" key="1">
    <source>
        <dbReference type="EMBL" id="AAW43833.2"/>
    </source>
</evidence>
<dbReference type="AlphaFoldDB" id="Q5KGL3"/>
<gene>
    <name evidence="1" type="ordered locus">CNE03210</name>
</gene>
<evidence type="ECO:0000313" key="2">
    <source>
        <dbReference type="Proteomes" id="UP000002149"/>
    </source>
</evidence>
<dbReference type="InParanoid" id="Q5KGL3"/>
<accession>Q5KGL3</accession>
<dbReference type="GeneID" id="3257581"/>
<dbReference type="Proteomes" id="UP000002149">
    <property type="component" value="Chromosome 5"/>
</dbReference>
<keyword evidence="2" id="KW-1185">Reference proteome</keyword>
<dbReference type="EMBL" id="AE017345">
    <property type="protein sequence ID" value="AAW43833.2"/>
    <property type="molecule type" value="Genomic_DNA"/>
</dbReference>
<organism evidence="1 2">
    <name type="scientific">Cryptococcus deneoformans (strain JEC21 / ATCC MYA-565)</name>
    <name type="common">Cryptococcus neoformans var. neoformans serotype D</name>
    <dbReference type="NCBI Taxonomy" id="214684"/>
    <lineage>
        <taxon>Eukaryota</taxon>
        <taxon>Fungi</taxon>
        <taxon>Dikarya</taxon>
        <taxon>Basidiomycota</taxon>
        <taxon>Agaricomycotina</taxon>
        <taxon>Tremellomycetes</taxon>
        <taxon>Tremellales</taxon>
        <taxon>Cryptococcaceae</taxon>
        <taxon>Cryptococcus</taxon>
        <taxon>Cryptococcus neoformans species complex</taxon>
    </lineage>
</organism>
<name>Q5KGL3_CRYD1</name>
<dbReference type="VEuPathDB" id="FungiDB:CNE03210"/>